<evidence type="ECO:0000256" key="2">
    <source>
        <dbReference type="ARBA" id="ARBA00022801"/>
    </source>
</evidence>
<keyword evidence="2 6" id="KW-0378">Hydrolase</keyword>
<dbReference type="InterPro" id="IPR017853">
    <property type="entry name" value="GH"/>
</dbReference>
<dbReference type="Gene3D" id="2.60.120.260">
    <property type="entry name" value="Galactose-binding domain-like"/>
    <property type="match status" value="1"/>
</dbReference>
<comment type="similarity">
    <text evidence="1">Belongs to the glycosyl hydrolase 10 (cellulase F) family.</text>
</comment>
<proteinExistence type="inferred from homology"/>
<gene>
    <name evidence="6" type="ORF">Fot_46393</name>
</gene>
<dbReference type="PROSITE" id="PS51760">
    <property type="entry name" value="GH10_2"/>
    <property type="match status" value="1"/>
</dbReference>
<evidence type="ECO:0000256" key="4">
    <source>
        <dbReference type="ARBA" id="ARBA00023326"/>
    </source>
</evidence>
<organism evidence="6 7">
    <name type="scientific">Forsythia ovata</name>
    <dbReference type="NCBI Taxonomy" id="205694"/>
    <lineage>
        <taxon>Eukaryota</taxon>
        <taxon>Viridiplantae</taxon>
        <taxon>Streptophyta</taxon>
        <taxon>Embryophyta</taxon>
        <taxon>Tracheophyta</taxon>
        <taxon>Spermatophyta</taxon>
        <taxon>Magnoliopsida</taxon>
        <taxon>eudicotyledons</taxon>
        <taxon>Gunneridae</taxon>
        <taxon>Pentapetalae</taxon>
        <taxon>asterids</taxon>
        <taxon>lamiids</taxon>
        <taxon>Lamiales</taxon>
        <taxon>Oleaceae</taxon>
        <taxon>Forsythieae</taxon>
        <taxon>Forsythia</taxon>
    </lineage>
</organism>
<evidence type="ECO:0000313" key="7">
    <source>
        <dbReference type="Proteomes" id="UP001604277"/>
    </source>
</evidence>
<dbReference type="InterPro" id="IPR044846">
    <property type="entry name" value="GH10"/>
</dbReference>
<keyword evidence="3" id="KW-0119">Carbohydrate metabolism</keyword>
<keyword evidence="4" id="KW-0624">Polysaccharide degradation</keyword>
<dbReference type="PANTHER" id="PTHR31490">
    <property type="entry name" value="GLYCOSYL HYDROLASE"/>
    <property type="match status" value="1"/>
</dbReference>
<dbReference type="GO" id="GO:0031176">
    <property type="term" value="F:endo-1,4-beta-xylanase activity"/>
    <property type="evidence" value="ECO:0007669"/>
    <property type="project" value="UniProtKB-ARBA"/>
</dbReference>
<dbReference type="PANTHER" id="PTHR31490:SF2">
    <property type="entry name" value="GLYCOSYL HYDROLASE FAMILY 10 PROTEIN"/>
    <property type="match status" value="1"/>
</dbReference>
<comment type="caution">
    <text evidence="6">The sequence shown here is derived from an EMBL/GenBank/DDBJ whole genome shotgun (WGS) entry which is preliminary data.</text>
</comment>
<evidence type="ECO:0000313" key="6">
    <source>
        <dbReference type="EMBL" id="KAL2477379.1"/>
    </source>
</evidence>
<evidence type="ECO:0000256" key="1">
    <source>
        <dbReference type="ARBA" id="ARBA00007495"/>
    </source>
</evidence>
<name>A0ABD1QMC0_9LAMI</name>
<sequence length="478" mass="55722">MGQRRVFAAWLQVSHGEDAYIAAMFKTKTELRTAGWVIARHGCWTMLKGGFSLNISTPVQFYFETENTTINIWIDSVSLQPFSQQEWKFHQYQNIEKKRKSQVEFQVIDYEDNPIANAKISLKQIKQAFPFGNAMSEAIMNHKAYESWFTSRFKYTVFENEMKWYYNEKHPRQENYSVPDAMLKFAQKHKITVRGHNILWDDPRYTPSWVRNLTKHELSLATGRRINSILKRYSGKLIHWDVMNENMHFSLYEDRIGRNASAVFLKKAHKLDKKALPFLNEYNTIERPRDPSATATKYLDKIKQIRKQGYHGPLGIGLEGHFAVPNLPYVRASIDMLAATDLPIWITELDVSHTQNESVYLEQVIRELHAHPAIHGILLWAAWKPPKGCWRMCLTDTNFNNLPTGDAVDKIIREWRHEGFVGTTDSDGYFKTSLFHGIYKAGIRLSTGQNSEKIKKLFEVKPTMEEDENTIIRFRVHA</sequence>
<dbReference type="Proteomes" id="UP001604277">
    <property type="component" value="Unassembled WGS sequence"/>
</dbReference>
<dbReference type="AlphaFoldDB" id="A0ABD1QMC0"/>
<dbReference type="Gene3D" id="3.20.20.80">
    <property type="entry name" value="Glycosidases"/>
    <property type="match status" value="1"/>
</dbReference>
<dbReference type="SUPFAM" id="SSF51445">
    <property type="entry name" value="(Trans)glycosidases"/>
    <property type="match status" value="1"/>
</dbReference>
<reference evidence="7" key="1">
    <citation type="submission" date="2024-07" db="EMBL/GenBank/DDBJ databases">
        <title>Two chromosome-level genome assemblies of Korean endemic species Abeliophyllum distichum and Forsythia ovata (Oleaceae).</title>
        <authorList>
            <person name="Jang H."/>
        </authorList>
    </citation>
    <scope>NUCLEOTIDE SEQUENCE [LARGE SCALE GENOMIC DNA]</scope>
</reference>
<protein>
    <submittedName>
        <fullName evidence="6">Glycosyl hydrolase family 10 protein</fullName>
    </submittedName>
</protein>
<keyword evidence="7" id="KW-1185">Reference proteome</keyword>
<evidence type="ECO:0000256" key="3">
    <source>
        <dbReference type="ARBA" id="ARBA00023277"/>
    </source>
</evidence>
<feature type="domain" description="GH10" evidence="5">
    <location>
        <begin position="119"/>
        <end position="411"/>
    </location>
</feature>
<dbReference type="EMBL" id="JBFOLJ010000014">
    <property type="protein sequence ID" value="KAL2477379.1"/>
    <property type="molecule type" value="Genomic_DNA"/>
</dbReference>
<dbReference type="SMART" id="SM00633">
    <property type="entry name" value="Glyco_10"/>
    <property type="match status" value="1"/>
</dbReference>
<accession>A0ABD1QMC0</accession>
<dbReference type="GO" id="GO:0000272">
    <property type="term" value="P:polysaccharide catabolic process"/>
    <property type="evidence" value="ECO:0007669"/>
    <property type="project" value="UniProtKB-KW"/>
</dbReference>
<dbReference type="Pfam" id="PF00331">
    <property type="entry name" value="Glyco_hydro_10"/>
    <property type="match status" value="1"/>
</dbReference>
<dbReference type="InterPro" id="IPR001000">
    <property type="entry name" value="GH10_dom"/>
</dbReference>
<evidence type="ECO:0000259" key="5">
    <source>
        <dbReference type="PROSITE" id="PS51760"/>
    </source>
</evidence>